<protein>
    <submittedName>
        <fullName evidence="4">AAA family ATPase</fullName>
    </submittedName>
</protein>
<proteinExistence type="predicted"/>
<keyword evidence="2" id="KW-1133">Transmembrane helix</keyword>
<dbReference type="SUPFAM" id="SSF52540">
    <property type="entry name" value="P-loop containing nucleoside triphosphate hydrolases"/>
    <property type="match status" value="1"/>
</dbReference>
<dbReference type="PANTHER" id="PTHR41259">
    <property type="entry name" value="DOUBLE-STRAND BREAK REPAIR RAD50 ATPASE, PUTATIVE-RELATED"/>
    <property type="match status" value="1"/>
</dbReference>
<dbReference type="InterPro" id="IPR038734">
    <property type="entry name" value="YhaN_AAA"/>
</dbReference>
<organism evidence="4 5">
    <name type="scientific">Anaerosalibacter massiliensis</name>
    <dbReference type="NCBI Taxonomy" id="1347392"/>
    <lineage>
        <taxon>Bacteria</taxon>
        <taxon>Bacillati</taxon>
        <taxon>Bacillota</taxon>
        <taxon>Tissierellia</taxon>
        <taxon>Tissierellales</taxon>
        <taxon>Sporanaerobacteraceae</taxon>
        <taxon>Anaerosalibacter</taxon>
    </lineage>
</organism>
<feature type="domain" description="YhaN AAA" evidence="3">
    <location>
        <begin position="1"/>
        <end position="53"/>
    </location>
</feature>
<keyword evidence="2" id="KW-0472">Membrane</keyword>
<dbReference type="Pfam" id="PF13514">
    <property type="entry name" value="AAA_27"/>
    <property type="match status" value="1"/>
</dbReference>
<keyword evidence="1" id="KW-0175">Coiled coil</keyword>
<dbReference type="Proteomes" id="UP001142078">
    <property type="component" value="Unassembled WGS sequence"/>
</dbReference>
<dbReference type="EMBL" id="JANJZL010000013">
    <property type="protein sequence ID" value="MCR2045210.1"/>
    <property type="molecule type" value="Genomic_DNA"/>
</dbReference>
<keyword evidence="2" id="KW-0812">Transmembrane</keyword>
<feature type="transmembrane region" description="Helical" evidence="2">
    <location>
        <begin position="436"/>
        <end position="469"/>
    </location>
</feature>
<gene>
    <name evidence="4" type="ORF">NSA23_13955</name>
</gene>
<evidence type="ECO:0000256" key="2">
    <source>
        <dbReference type="SAM" id="Phobius"/>
    </source>
</evidence>
<feature type="coiled-coil region" evidence="1">
    <location>
        <begin position="482"/>
        <end position="512"/>
    </location>
</feature>
<dbReference type="Gene3D" id="3.40.50.300">
    <property type="entry name" value="P-loop containing nucleotide triphosphate hydrolases"/>
    <property type="match status" value="2"/>
</dbReference>
<dbReference type="AlphaFoldDB" id="A0A9X2S627"/>
<feature type="coiled-coil region" evidence="1">
    <location>
        <begin position="701"/>
        <end position="728"/>
    </location>
</feature>
<dbReference type="RefSeq" id="WP_257490635.1">
    <property type="nucleotide sequence ID" value="NZ_JANJZL010000013.1"/>
</dbReference>
<evidence type="ECO:0000313" key="4">
    <source>
        <dbReference type="EMBL" id="MCR2045210.1"/>
    </source>
</evidence>
<evidence type="ECO:0000313" key="5">
    <source>
        <dbReference type="Proteomes" id="UP001142078"/>
    </source>
</evidence>
<keyword evidence="5" id="KW-1185">Reference proteome</keyword>
<accession>A0A9X2S627</accession>
<feature type="coiled-coil region" evidence="1">
    <location>
        <begin position="218"/>
        <end position="262"/>
    </location>
</feature>
<sequence>MIIKQLNIISFGKFKEKNLKLSSGMNIIYGNNESGKTTIHKFIEGMFFGFFKPYSRRKIYTKDYEKYFPWNETNYRGVLKFIHKGEVYRIERNFAKKFDNVKIFDDKTGEDISYLFDYDPVLRLYSPGSVFGFNNIVYNNTINIKQLGSKTDKALAKEIKDSLINIGGSLDDNISVKNAVEDLTKRINAIGTEDQRKTSPYGKIVEELEKLYNERKTGLKYNEKIKKEEEQLNNLKKELSYLKSEEDSLKEKVKDIERLEVKEKYEEALKVIGEIDNLSKAIKKLREYSNLDMNDYTLLVSLQKEEDNLENSIIQWNEELKRVNKGLNELIVDLNILQKYSIIKKSEFQNLIRSCEEYCDRKEKLSNLQSKVRDIEIEKKELNYNNIQDLIDDMYSYEDMEERRNSIFYKNEYANVIFLRTRLEEKLKELKNKKKFTLVFTSLILVSIILGFKNILFFLFILPSSLFLFYNFRSSKEIKVYVESLNRQIADITEKEREKNEISDKLEDEMDAILKKYNCTTKIELKRLFDKSYETSLNIRNRDKFFESLKQEENILIEDIYELENRLRYFGNILELKEDFSIEHVKNIEREYFEFITKKDKEEELLNKQKYLRDKINTCQVELNKISKQIEEIFSKTYSTSIEEFKNGLEKKEKYNSYLKDMENKELLLSKILGNNSLEYLKNESIKVSGEFEDNCKILDKDRLINDLNSVENEISEKQKYITRIEERISNLYKNFRPLVEIDDDIFKKEQVKKDYENKLKSLRIAKNTIENISKNIQRNFAPTLNKKVSDTISIVTGEKYREVKINDKMNISVVDSENNKLVDIGKLSGGTMDQLYFATRFGIANILKEEKTPLILDDCFVQYDINRLENILRFLSYESKKRQIILFTCHRREKEILEKYGTDFNYINL</sequence>
<reference evidence="4" key="1">
    <citation type="submission" date="2022-07" db="EMBL/GenBank/DDBJ databases">
        <title>Enhanced cultured diversity of the mouse gut microbiota enables custom-made synthetic communities.</title>
        <authorList>
            <person name="Afrizal A."/>
        </authorList>
    </citation>
    <scope>NUCLEOTIDE SEQUENCE</scope>
    <source>
        <strain evidence="4">DSM 29482</strain>
    </source>
</reference>
<evidence type="ECO:0000259" key="3">
    <source>
        <dbReference type="Pfam" id="PF13514"/>
    </source>
</evidence>
<evidence type="ECO:0000256" key="1">
    <source>
        <dbReference type="SAM" id="Coils"/>
    </source>
</evidence>
<dbReference type="InterPro" id="IPR027417">
    <property type="entry name" value="P-loop_NTPase"/>
</dbReference>
<comment type="caution">
    <text evidence="4">The sequence shown here is derived from an EMBL/GenBank/DDBJ whole genome shotgun (WGS) entry which is preliminary data.</text>
</comment>
<dbReference type="PANTHER" id="PTHR41259:SF1">
    <property type="entry name" value="DOUBLE-STRAND BREAK REPAIR RAD50 ATPASE, PUTATIVE-RELATED"/>
    <property type="match status" value="1"/>
</dbReference>
<name>A0A9X2S627_9FIRM</name>